<dbReference type="EMBL" id="JI175693">
    <property type="protein sequence ID" value="ADY47208.1"/>
    <property type="molecule type" value="mRNA"/>
</dbReference>
<dbReference type="PANTHER" id="PTHR31703:SF2">
    <property type="entry name" value="UPF0669 PROTEIN C6ORF120"/>
    <property type="match status" value="1"/>
</dbReference>
<comment type="subcellular location">
    <subcellularLocation>
        <location evidence="1">Secreted</location>
    </subcellularLocation>
</comment>
<comment type="similarity">
    <text evidence="2">Belongs to the UPF0669 family.</text>
</comment>
<evidence type="ECO:0000256" key="1">
    <source>
        <dbReference type="ARBA" id="ARBA00004613"/>
    </source>
</evidence>
<reference evidence="7" key="1">
    <citation type="journal article" date="2011" name="Genome Res.">
        <title>Deep small RNA sequencing from the nematode Ascaris reveals conservation, functional diversification, and novel developmental profiles.</title>
        <authorList>
            <person name="Wang J."/>
            <person name="Czech B."/>
            <person name="Crunk A."/>
            <person name="Wallace A."/>
            <person name="Mitreva M."/>
            <person name="Hannon G.J."/>
            <person name="Davis R.E."/>
        </authorList>
    </citation>
    <scope>NUCLEOTIDE SEQUENCE</scope>
</reference>
<protein>
    <submittedName>
        <fullName evidence="7">Uncharacterized protein</fullName>
    </submittedName>
</protein>
<dbReference type="PANTHER" id="PTHR31703">
    <property type="entry name" value="UPF0669 PROTEIN C6ORF120"/>
    <property type="match status" value="1"/>
</dbReference>
<evidence type="ECO:0000313" key="7">
    <source>
        <dbReference type="EMBL" id="ADY47208.1"/>
    </source>
</evidence>
<feature type="signal peptide" evidence="6">
    <location>
        <begin position="1"/>
        <end position="42"/>
    </location>
</feature>
<name>F1LAQ4_ASCSU</name>
<dbReference type="GO" id="GO:0005576">
    <property type="term" value="C:extracellular region"/>
    <property type="evidence" value="ECO:0007669"/>
    <property type="project" value="UniProtKB-SubCell"/>
</dbReference>
<keyword evidence="5" id="KW-0325">Glycoprotein</keyword>
<keyword evidence="3" id="KW-0964">Secreted</keyword>
<dbReference type="InterPro" id="IPR031420">
    <property type="entry name" value="UPF0669"/>
</dbReference>
<dbReference type="Pfam" id="PF17065">
    <property type="entry name" value="UPF0669"/>
    <property type="match status" value="1"/>
</dbReference>
<organism evidence="7">
    <name type="scientific">Ascaris suum</name>
    <name type="common">Pig roundworm</name>
    <name type="synonym">Ascaris lumbricoides</name>
    <dbReference type="NCBI Taxonomy" id="6253"/>
    <lineage>
        <taxon>Eukaryota</taxon>
        <taxon>Metazoa</taxon>
        <taxon>Ecdysozoa</taxon>
        <taxon>Nematoda</taxon>
        <taxon>Chromadorea</taxon>
        <taxon>Rhabditida</taxon>
        <taxon>Spirurina</taxon>
        <taxon>Ascaridomorpha</taxon>
        <taxon>Ascaridoidea</taxon>
        <taxon>Ascarididae</taxon>
        <taxon>Ascaris</taxon>
    </lineage>
</organism>
<feature type="chain" id="PRO_5003268734" evidence="6">
    <location>
        <begin position="43"/>
        <end position="235"/>
    </location>
</feature>
<accession>F1LAQ4</accession>
<evidence type="ECO:0000256" key="4">
    <source>
        <dbReference type="ARBA" id="ARBA00022729"/>
    </source>
</evidence>
<sequence>MSNAGRACRKHHLAMQMTKECWSDGMAAAMLPLLLLWGCAEAANEQETNIGDFLFDDQKVHLYFVRGDLAPSNWSFFELKWEGRLRIILDSLNGDADLYLSYTKKRPGVGVHDHDMLSATCGLDVLDVPQSAKRPVHLGVYGHPSKSETSYKMLFVMMEKQESEFEEDVNIPAELIHSFETEEEHSSYSHSFRETLFTISRFMFEVLIEILSLNIHSSESFKNSWVDIFLSICFA</sequence>
<evidence type="ECO:0000256" key="2">
    <source>
        <dbReference type="ARBA" id="ARBA00008960"/>
    </source>
</evidence>
<proteinExistence type="evidence at transcript level"/>
<keyword evidence="4 6" id="KW-0732">Signal</keyword>
<evidence type="ECO:0000256" key="6">
    <source>
        <dbReference type="SAM" id="SignalP"/>
    </source>
</evidence>
<evidence type="ECO:0000256" key="5">
    <source>
        <dbReference type="ARBA" id="ARBA00023180"/>
    </source>
</evidence>
<dbReference type="AlphaFoldDB" id="F1LAQ4"/>
<evidence type="ECO:0000256" key="3">
    <source>
        <dbReference type="ARBA" id="ARBA00022525"/>
    </source>
</evidence>